<dbReference type="Proteomes" id="UP000594260">
    <property type="component" value="Unplaced"/>
</dbReference>
<evidence type="ECO:0000259" key="8">
    <source>
        <dbReference type="PROSITE" id="PS50090"/>
    </source>
</evidence>
<keyword evidence="5" id="KW-0539">Nucleus</keyword>
<dbReference type="InterPro" id="IPR032450">
    <property type="entry name" value="SMARCC_N"/>
</dbReference>
<dbReference type="OMA" id="KGGTIMD"/>
<organism evidence="13 14">
    <name type="scientific">Varroa destructor</name>
    <name type="common">Honeybee mite</name>
    <dbReference type="NCBI Taxonomy" id="109461"/>
    <lineage>
        <taxon>Eukaryota</taxon>
        <taxon>Metazoa</taxon>
        <taxon>Ecdysozoa</taxon>
        <taxon>Arthropoda</taxon>
        <taxon>Chelicerata</taxon>
        <taxon>Arachnida</taxon>
        <taxon>Acari</taxon>
        <taxon>Parasitiformes</taxon>
        <taxon>Mesostigmata</taxon>
        <taxon>Gamasina</taxon>
        <taxon>Dermanyssoidea</taxon>
        <taxon>Varroidae</taxon>
        <taxon>Varroa</taxon>
    </lineage>
</organism>
<dbReference type="InterPro" id="IPR032451">
    <property type="entry name" value="SMARCC_C"/>
</dbReference>
<dbReference type="PANTHER" id="PTHR15381">
    <property type="entry name" value="CHONDROITIN SULFATE PROTEOGLYCAN 5 -RELATED"/>
    <property type="match status" value="1"/>
</dbReference>
<dbReference type="AlphaFoldDB" id="A0A7M7JU01"/>
<dbReference type="PROSITE" id="PS50934">
    <property type="entry name" value="SWIRM"/>
    <property type="match status" value="1"/>
</dbReference>
<evidence type="ECO:0000259" key="10">
    <source>
        <dbReference type="PROSITE" id="PS50934"/>
    </source>
</evidence>
<feature type="domain" description="BRCT" evidence="9">
    <location>
        <begin position="144"/>
        <end position="266"/>
    </location>
</feature>
<dbReference type="PANTHER" id="PTHR15381:SF1">
    <property type="entry name" value="CHONDROITIN SULFATE PROTEOGLYCAN 5"/>
    <property type="match status" value="1"/>
</dbReference>
<feature type="domain" description="SANT" evidence="11">
    <location>
        <begin position="613"/>
        <end position="664"/>
    </location>
</feature>
<dbReference type="InterPro" id="IPR001005">
    <property type="entry name" value="SANT/Myb"/>
</dbReference>
<dbReference type="GO" id="GO:0006355">
    <property type="term" value="P:regulation of DNA-templated transcription"/>
    <property type="evidence" value="ECO:0007669"/>
    <property type="project" value="UniProtKB-ARBA"/>
</dbReference>
<dbReference type="Pfam" id="PF16495">
    <property type="entry name" value="SWIRM-assoc_1"/>
    <property type="match status" value="1"/>
</dbReference>
<feature type="region of interest" description="Disordered" evidence="7">
    <location>
        <begin position="536"/>
        <end position="580"/>
    </location>
</feature>
<dbReference type="GO" id="GO:0006325">
    <property type="term" value="P:chromatin organization"/>
    <property type="evidence" value="ECO:0007669"/>
    <property type="project" value="UniProtKB-KW"/>
</dbReference>
<evidence type="ECO:0000313" key="14">
    <source>
        <dbReference type="Proteomes" id="UP000594260"/>
    </source>
</evidence>
<dbReference type="InterPro" id="IPR017884">
    <property type="entry name" value="SANT_dom"/>
</dbReference>
<dbReference type="Gene3D" id="1.10.10.60">
    <property type="entry name" value="Homeodomain-like"/>
    <property type="match status" value="1"/>
</dbReference>
<dbReference type="Pfam" id="PF00249">
    <property type="entry name" value="Myb_DNA-binding"/>
    <property type="match status" value="1"/>
</dbReference>
<evidence type="ECO:0000259" key="9">
    <source>
        <dbReference type="PROSITE" id="PS50172"/>
    </source>
</evidence>
<dbReference type="InterPro" id="IPR049898">
    <property type="entry name" value="MARR_BRCT_CHROMO"/>
</dbReference>
<dbReference type="RefSeq" id="XP_022651140.1">
    <property type="nucleotide sequence ID" value="XM_022795405.1"/>
</dbReference>
<comment type="subcellular location">
    <subcellularLocation>
        <location evidence="1">Nucleus</location>
    </subcellularLocation>
</comment>
<feature type="compositionally biased region" description="Basic and acidic residues" evidence="7">
    <location>
        <begin position="311"/>
        <end position="321"/>
    </location>
</feature>
<evidence type="ECO:0000256" key="4">
    <source>
        <dbReference type="ARBA" id="ARBA00023163"/>
    </source>
</evidence>
<dbReference type="SUPFAM" id="SSF46689">
    <property type="entry name" value="Homeodomain-like"/>
    <property type="match status" value="2"/>
</dbReference>
<feature type="domain" description="Chromo" evidence="12">
    <location>
        <begin position="11"/>
        <end position="289"/>
    </location>
</feature>
<feature type="compositionally biased region" description="Low complexity" evidence="7">
    <location>
        <begin position="536"/>
        <end position="558"/>
    </location>
</feature>
<dbReference type="GO" id="GO:0016514">
    <property type="term" value="C:SWI/SNF complex"/>
    <property type="evidence" value="ECO:0007669"/>
    <property type="project" value="UniProtKB-ARBA"/>
</dbReference>
<dbReference type="PROSITE" id="PS51293">
    <property type="entry name" value="SANT"/>
    <property type="match status" value="1"/>
</dbReference>
<proteinExistence type="inferred from homology"/>
<evidence type="ECO:0000313" key="13">
    <source>
        <dbReference type="EnsemblMetazoa" id="XP_022651140"/>
    </source>
</evidence>
<feature type="region of interest" description="Disordered" evidence="7">
    <location>
        <begin position="748"/>
        <end position="814"/>
    </location>
</feature>
<reference evidence="13" key="1">
    <citation type="submission" date="2021-01" db="UniProtKB">
        <authorList>
            <consortium name="EnsemblMetazoa"/>
        </authorList>
    </citation>
    <scope>IDENTIFICATION</scope>
</reference>
<feature type="region of interest" description="Disordered" evidence="7">
    <location>
        <begin position="480"/>
        <end position="524"/>
    </location>
</feature>
<dbReference type="PROSITE" id="PS52032">
    <property type="entry name" value="MARR_BRCT_CHROMO"/>
    <property type="match status" value="1"/>
</dbReference>
<dbReference type="InterPro" id="IPR009057">
    <property type="entry name" value="Homeodomain-like_sf"/>
</dbReference>
<dbReference type="EnsemblMetazoa" id="XM_022795405">
    <property type="protein sequence ID" value="XP_022651140"/>
    <property type="gene ID" value="LOC111246196"/>
</dbReference>
<dbReference type="PROSITE" id="PS50172">
    <property type="entry name" value="BRCT"/>
    <property type="match status" value="1"/>
</dbReference>
<comment type="similarity">
    <text evidence="6">Belongs to the SMARCC family.</text>
</comment>
<evidence type="ECO:0000256" key="1">
    <source>
        <dbReference type="ARBA" id="ARBA00004123"/>
    </source>
</evidence>
<dbReference type="InterPro" id="IPR036388">
    <property type="entry name" value="WH-like_DNA-bd_sf"/>
</dbReference>
<dbReference type="SMART" id="SM00717">
    <property type="entry name" value="SANT"/>
    <property type="match status" value="1"/>
</dbReference>
<dbReference type="PROSITE" id="PS50090">
    <property type="entry name" value="MYB_LIKE"/>
    <property type="match status" value="1"/>
</dbReference>
<dbReference type="Pfam" id="PF04433">
    <property type="entry name" value="SWIRM"/>
    <property type="match status" value="1"/>
</dbReference>
<feature type="compositionally biased region" description="Gly residues" evidence="7">
    <location>
        <begin position="925"/>
        <end position="938"/>
    </location>
</feature>
<sequence length="1046" mass="114054">MTIHKVPAGRMSFQARKDGGPNVKFFESADTVQQFEAVKQWLVKQCKKYTQAEPPTAKSLAQLTVQMWQFQEDALGKNSAKPRPLARLPVRVFLDLKSGGALCHLLAAAYKFKAEQGWRRFDFGSTNRHEKNIEFFHMADRTLESQRLLDRPTVFVQDAKLKEIVRKLGGELTSSEDDATHIVRGPATQPEDASETWVRAAQRKDNQVLVHFCQTPDSYDCWTEVEAESMELSPRPAEGQTYEVTTQWLLDSEIYNEWMNPEDYDIDQENRRRCTIDELLCGKRKKSAAGKKRGRSPSPLGSKKSRKSKGGRKDDLTKDMEDPSPEPALEKVEDGGLPPKSLNLAELVPEKKVMPEDIATEQANHIIVPSYTAWFDYTAIHAIERRALPEFFNGKNRSKTPEIFMAYRNFMIDTYRLNPTEYLTVTACRRNLAGDVCAVLRVHAFLEQWGLINYQVDADSRPTPMGPPSTAHFHVLVDTPSGLQTLNPPRVNQPQSAATFGSSATGASATASGNGGAGSGSNSSTSLMVNLEAIKNDNSNDSTSGGSKDGSKAAVASVSDKDAKDKDNKENSPVATKTEAGAGTGVQTIGDMLALKSDQYSNAAKKAALAKQKTNRDWTEQETLLLLEGLEMYKDDWNKVCEHVGSRTQDECILQFLRLPIEDPYLEGDDGGALGPLAYQPIPFSKAGNPIMSTVAFLASVVDPRVASSAAKAAMEEFAKIKDEVPSSLVEQHLTNVIDKAVTENKEPVVDGELDRSGIAGTEKEAAKEPNSKDEEPMDTSERKENHNAEDANDKEDTHDNDDERKKAHKEKLKADAQLSAAAAAALGAAAVKAKHLAAVEERKIKSLVALLVETQMKKLEIKLRHFEELEAIMDKERETLEYQRQQLIQERQQFHLEQLRAAEFRARQQAHAMMMAQQNQNNAPGGGNAASGNGGGNVRPNTVSGPSSGSGTGSGSNGSSPAPATGSGVLLSASGGGSPGPIQGQQSNPVGASLSNTPPLQQHQQQQPPQQQQQPQPQGQLAASRAPESSTQPPVTTSTAAGNQE</sequence>
<keyword evidence="3" id="KW-0805">Transcription regulation</keyword>
<feature type="domain" description="Myb-like" evidence="8">
    <location>
        <begin position="610"/>
        <end position="660"/>
    </location>
</feature>
<feature type="compositionally biased region" description="Basic and acidic residues" evidence="7">
    <location>
        <begin position="559"/>
        <end position="570"/>
    </location>
</feature>
<dbReference type="FunFam" id="1.10.10.10:FF:000020">
    <property type="entry name" value="SWI/SNF complex subunit SMARCC2 isoform c"/>
    <property type="match status" value="1"/>
</dbReference>
<feature type="region of interest" description="Disordered" evidence="7">
    <location>
        <begin position="920"/>
        <end position="1046"/>
    </location>
</feature>
<dbReference type="CTD" id="41942"/>
<dbReference type="InterPro" id="IPR007526">
    <property type="entry name" value="SWIRM"/>
</dbReference>
<evidence type="ECO:0000256" key="3">
    <source>
        <dbReference type="ARBA" id="ARBA00023015"/>
    </source>
</evidence>
<evidence type="ECO:0000256" key="6">
    <source>
        <dbReference type="ARBA" id="ARBA00049655"/>
    </source>
</evidence>
<dbReference type="InParanoid" id="A0A7M7JU01"/>
<evidence type="ECO:0000256" key="7">
    <source>
        <dbReference type="SAM" id="MobiDB-lite"/>
    </source>
</evidence>
<dbReference type="GO" id="GO:0045202">
    <property type="term" value="C:synapse"/>
    <property type="evidence" value="ECO:0007669"/>
    <property type="project" value="TreeGrafter"/>
</dbReference>
<dbReference type="FunFam" id="1.10.10.60:FF:000014">
    <property type="entry name" value="SWI/SNF complex subunit SMARCC2 isoform C"/>
    <property type="match status" value="1"/>
</dbReference>
<protein>
    <recommendedName>
        <fullName evidence="15">SWI/SNF complex subunit SMARCC2</fullName>
    </recommendedName>
</protein>
<dbReference type="Pfam" id="PF16496">
    <property type="entry name" value="SWIRM-assoc_2"/>
    <property type="match status" value="1"/>
</dbReference>
<feature type="compositionally biased region" description="Low complexity" evidence="7">
    <location>
        <begin position="496"/>
        <end position="512"/>
    </location>
</feature>
<feature type="compositionally biased region" description="Basic and acidic residues" evidence="7">
    <location>
        <begin position="748"/>
        <end position="806"/>
    </location>
</feature>
<evidence type="ECO:0008006" key="15">
    <source>
        <dbReference type="Google" id="ProtNLM"/>
    </source>
</evidence>
<accession>A0A7M7JU01</accession>
<evidence type="ECO:0000256" key="5">
    <source>
        <dbReference type="ARBA" id="ARBA00023242"/>
    </source>
</evidence>
<dbReference type="GeneID" id="111246196"/>
<dbReference type="KEGG" id="vde:111246196"/>
<dbReference type="GO" id="GO:0048858">
    <property type="term" value="P:cell projection morphogenesis"/>
    <property type="evidence" value="ECO:0007669"/>
    <property type="project" value="TreeGrafter"/>
</dbReference>
<evidence type="ECO:0000259" key="11">
    <source>
        <dbReference type="PROSITE" id="PS51293"/>
    </source>
</evidence>
<feature type="compositionally biased region" description="Low complexity" evidence="7">
    <location>
        <begin position="999"/>
        <end position="1021"/>
    </location>
</feature>
<keyword evidence="4" id="KW-0804">Transcription</keyword>
<keyword evidence="14" id="KW-1185">Reference proteome</keyword>
<feature type="region of interest" description="Disordered" evidence="7">
    <location>
        <begin position="285"/>
        <end position="341"/>
    </location>
</feature>
<feature type="compositionally biased region" description="Basic residues" evidence="7">
    <location>
        <begin position="285"/>
        <end position="295"/>
    </location>
</feature>
<feature type="compositionally biased region" description="Polar residues" evidence="7">
    <location>
        <begin position="1028"/>
        <end position="1046"/>
    </location>
</feature>
<name>A0A7M7JU01_VARDE</name>
<keyword evidence="2" id="KW-0156">Chromatin regulator</keyword>
<dbReference type="InterPro" id="IPR032448">
    <property type="entry name" value="SWIRM-assoc"/>
</dbReference>
<feature type="compositionally biased region" description="Polar residues" evidence="7">
    <location>
        <begin position="481"/>
        <end position="495"/>
    </location>
</feature>
<feature type="compositionally biased region" description="Polar residues" evidence="7">
    <location>
        <begin position="989"/>
        <end position="998"/>
    </location>
</feature>
<dbReference type="FunCoup" id="A0A7M7JU01">
    <property type="interactions" value="2097"/>
</dbReference>
<evidence type="ECO:0000256" key="2">
    <source>
        <dbReference type="ARBA" id="ARBA00022853"/>
    </source>
</evidence>
<feature type="domain" description="SWIRM" evidence="10">
    <location>
        <begin position="366"/>
        <end position="463"/>
    </location>
</feature>
<dbReference type="Pfam" id="PF16498">
    <property type="entry name" value="SWIRM-assoc_3"/>
    <property type="match status" value="1"/>
</dbReference>
<dbReference type="Gene3D" id="1.10.10.10">
    <property type="entry name" value="Winged helix-like DNA-binding domain superfamily/Winged helix DNA-binding domain"/>
    <property type="match status" value="1"/>
</dbReference>
<dbReference type="InterPro" id="IPR001357">
    <property type="entry name" value="BRCT_dom"/>
</dbReference>
<feature type="compositionally biased region" description="Low complexity" evidence="7">
    <location>
        <begin position="958"/>
        <end position="974"/>
    </location>
</feature>
<evidence type="ECO:0000259" key="12">
    <source>
        <dbReference type="PROSITE" id="PS52032"/>
    </source>
</evidence>
<dbReference type="InterPro" id="IPR036420">
    <property type="entry name" value="BRCT_dom_sf"/>
</dbReference>
<dbReference type="SUPFAM" id="SSF52113">
    <property type="entry name" value="BRCT domain"/>
    <property type="match status" value="1"/>
</dbReference>
<dbReference type="OrthoDB" id="118550at2759"/>